<reference evidence="7" key="1">
    <citation type="submission" date="2021-01" db="UniProtKB">
        <authorList>
            <consortium name="EnsemblMetazoa"/>
        </authorList>
    </citation>
    <scope>IDENTIFICATION</scope>
</reference>
<keyword evidence="1" id="KW-0479">Metal-binding</keyword>
<feature type="region of interest" description="Disordered" evidence="5">
    <location>
        <begin position="540"/>
        <end position="563"/>
    </location>
</feature>
<sequence>MHLTPLECQKMDNGTFNDPKAPMYCKSWQDIRDTVWYAVKVVLNSFPGTQRNNGASNPPIQVISIHEKEELIQSLRFICTATNVHDLSIYNNSVRKTIQLESVIHTENQLSCILDKIEATQASLDGKTLKLDVHFRFKKKIDFHLECKEAEQMEQIMESAFLQYLSKSHLQTPNRNTVKVTLLRFVRLEKSASKTKDINVTLKIIYSRLQISGEYEDRKSEASQKLWKALKEYLQEQLPIANVKLDGWEYGSIIITMSLWKKDDSFWDSYEILKVEQALTGVVDLAVKILPKSMGLIQHISKGSTYEDPDAIDEVSACFVVETRSDEVIELFNPLNIKELNATLSKSTEEFSFSGLQRREIEAKLEVLQSPLLSIIKEEALEGDIYQKLTSDLQDAIDKEKIRQEELISNFRSRRRTKTSVNDSPVYSPLCSPFCSPFCSPATSPLSSPISSPYCTPVSGRAFSLPLANWYPAPRRRAYTEQPDQMQNMGHSEAHVIHWTCGNCTFQNSSGSLSCAICLAKKPTHADFLSSQEDIFSPSLDVKSQQSKTEINSDKTGTTHKGT</sequence>
<proteinExistence type="predicted"/>
<dbReference type="GO" id="GO:0008270">
    <property type="term" value="F:zinc ion binding"/>
    <property type="evidence" value="ECO:0007669"/>
    <property type="project" value="UniProtKB-KW"/>
</dbReference>
<accession>A0A7M5V9R2</accession>
<evidence type="ECO:0000256" key="4">
    <source>
        <dbReference type="PROSITE-ProRule" id="PRU00322"/>
    </source>
</evidence>
<evidence type="ECO:0000256" key="3">
    <source>
        <dbReference type="ARBA" id="ARBA00022833"/>
    </source>
</evidence>
<evidence type="ECO:0000313" key="8">
    <source>
        <dbReference type="Proteomes" id="UP000594262"/>
    </source>
</evidence>
<dbReference type="EnsemblMetazoa" id="CLYHEMT005011.1">
    <property type="protein sequence ID" value="CLYHEMP005011.1"/>
    <property type="gene ID" value="CLYHEMG005011"/>
</dbReference>
<dbReference type="InterPro" id="IPR001876">
    <property type="entry name" value="Znf_RanBP2"/>
</dbReference>
<evidence type="ECO:0000256" key="1">
    <source>
        <dbReference type="ARBA" id="ARBA00022723"/>
    </source>
</evidence>
<dbReference type="PROSITE" id="PS50199">
    <property type="entry name" value="ZF_RANBP2_2"/>
    <property type="match status" value="1"/>
</dbReference>
<evidence type="ECO:0000256" key="5">
    <source>
        <dbReference type="SAM" id="MobiDB-lite"/>
    </source>
</evidence>
<dbReference type="Proteomes" id="UP000594262">
    <property type="component" value="Unplaced"/>
</dbReference>
<evidence type="ECO:0000256" key="2">
    <source>
        <dbReference type="ARBA" id="ARBA00022771"/>
    </source>
</evidence>
<dbReference type="AlphaFoldDB" id="A0A7M5V9R2"/>
<keyword evidence="8" id="KW-1185">Reference proteome</keyword>
<evidence type="ECO:0000313" key="7">
    <source>
        <dbReference type="EnsemblMetazoa" id="CLYHEMP005011.1"/>
    </source>
</evidence>
<evidence type="ECO:0000259" key="6">
    <source>
        <dbReference type="PROSITE" id="PS50199"/>
    </source>
</evidence>
<keyword evidence="2 4" id="KW-0863">Zinc-finger</keyword>
<name>A0A7M5V9R2_9CNID</name>
<feature type="compositionally biased region" description="Polar residues" evidence="5">
    <location>
        <begin position="542"/>
        <end position="563"/>
    </location>
</feature>
<keyword evidence="3" id="KW-0862">Zinc</keyword>
<dbReference type="SMART" id="SM00547">
    <property type="entry name" value="ZnF_RBZ"/>
    <property type="match status" value="1"/>
</dbReference>
<dbReference type="Gene3D" id="2.30.30.380">
    <property type="entry name" value="Zn-finger domain of Sec23/24"/>
    <property type="match status" value="1"/>
</dbReference>
<feature type="domain" description="RanBP2-type" evidence="6">
    <location>
        <begin position="492"/>
        <end position="524"/>
    </location>
</feature>
<organism evidence="7 8">
    <name type="scientific">Clytia hemisphaerica</name>
    <dbReference type="NCBI Taxonomy" id="252671"/>
    <lineage>
        <taxon>Eukaryota</taxon>
        <taxon>Metazoa</taxon>
        <taxon>Cnidaria</taxon>
        <taxon>Hydrozoa</taxon>
        <taxon>Hydroidolina</taxon>
        <taxon>Leptothecata</taxon>
        <taxon>Obeliida</taxon>
        <taxon>Clytiidae</taxon>
        <taxon>Clytia</taxon>
    </lineage>
</organism>
<protein>
    <recommendedName>
        <fullName evidence="6">RanBP2-type domain-containing protein</fullName>
    </recommendedName>
</protein>
<dbReference type="PROSITE" id="PS01358">
    <property type="entry name" value="ZF_RANBP2_1"/>
    <property type="match status" value="1"/>
</dbReference>